<comment type="caution">
    <text evidence="3">The sequence shown here is derived from an EMBL/GenBank/DDBJ whole genome shotgun (WGS) entry which is preliminary data.</text>
</comment>
<accession>A0A2A6F6I3</accession>
<keyword evidence="4" id="KW-1185">Reference proteome</keyword>
<reference evidence="3 4" key="1">
    <citation type="submission" date="2017-09" db="EMBL/GenBank/DDBJ databases">
        <title>Mesorhizobum sanjuanii sp. nov. isolated from nodules of Lotus tenuis in saline-alkaline lowlands of Flooding Pampa.</title>
        <authorList>
            <person name="Sannazzaro A.I."/>
            <person name="Torres Tejerizo G.A."/>
            <person name="Fontana F."/>
            <person name="Cumpa Velazquez L.M."/>
            <person name="Hansen L."/>
            <person name="Pistorio M."/>
            <person name="Estrella M.J."/>
        </authorList>
    </citation>
    <scope>NUCLEOTIDE SEQUENCE [LARGE SCALE GENOMIC DNA]</scope>
    <source>
        <strain evidence="3 4">BSA136</strain>
    </source>
</reference>
<evidence type="ECO:0000313" key="4">
    <source>
        <dbReference type="Proteomes" id="UP000219182"/>
    </source>
</evidence>
<feature type="signal peptide" evidence="2">
    <location>
        <begin position="1"/>
        <end position="30"/>
    </location>
</feature>
<evidence type="ECO:0000313" key="3">
    <source>
        <dbReference type="EMBL" id="PDQ17343.1"/>
    </source>
</evidence>
<evidence type="ECO:0000256" key="2">
    <source>
        <dbReference type="SAM" id="SignalP"/>
    </source>
</evidence>
<feature type="chain" id="PRO_5012020675" evidence="2">
    <location>
        <begin position="31"/>
        <end position="105"/>
    </location>
</feature>
<dbReference type="AlphaFoldDB" id="A0A2A6F6I3"/>
<protein>
    <submittedName>
        <fullName evidence="3">Uncharacterized protein</fullName>
    </submittedName>
</protein>
<dbReference type="RefSeq" id="WP_097577306.1">
    <property type="nucleotide sequence ID" value="NZ_NWQG01000272.1"/>
</dbReference>
<feature type="compositionally biased region" description="Basic and acidic residues" evidence="1">
    <location>
        <begin position="71"/>
        <end position="82"/>
    </location>
</feature>
<proteinExistence type="predicted"/>
<name>A0A2A6F6I3_9HYPH</name>
<sequence>MVAGVPMTIRFALCPIGCALAMAMATPAFADAECLANGKSFEIGQVACLTLSGRSHLARCDMVLNNTSWTRVDDECPGDRPAPRPHATPISTPTPSLVPAEPTEN</sequence>
<gene>
    <name evidence="3" type="ORF">CN311_30540</name>
</gene>
<dbReference type="Proteomes" id="UP000219182">
    <property type="component" value="Unassembled WGS sequence"/>
</dbReference>
<organism evidence="3 4">
    <name type="scientific">Mesorhizobium sanjuanii</name>
    <dbReference type="NCBI Taxonomy" id="2037900"/>
    <lineage>
        <taxon>Bacteria</taxon>
        <taxon>Pseudomonadati</taxon>
        <taxon>Pseudomonadota</taxon>
        <taxon>Alphaproteobacteria</taxon>
        <taxon>Hyphomicrobiales</taxon>
        <taxon>Phyllobacteriaceae</taxon>
        <taxon>Mesorhizobium</taxon>
    </lineage>
</organism>
<evidence type="ECO:0000256" key="1">
    <source>
        <dbReference type="SAM" id="MobiDB-lite"/>
    </source>
</evidence>
<dbReference type="EMBL" id="NWQG01000272">
    <property type="protein sequence ID" value="PDQ17343.1"/>
    <property type="molecule type" value="Genomic_DNA"/>
</dbReference>
<keyword evidence="2" id="KW-0732">Signal</keyword>
<feature type="region of interest" description="Disordered" evidence="1">
    <location>
        <begin position="71"/>
        <end position="105"/>
    </location>
</feature>